<keyword evidence="3" id="KW-0813">Transport</keyword>
<comment type="subcellular location">
    <subcellularLocation>
        <location evidence="1">Membrane</location>
        <topology evidence="1">Multi-pass membrane protein</topology>
    </subcellularLocation>
</comment>
<dbReference type="InterPro" id="IPR018108">
    <property type="entry name" value="MCP_transmembrane"/>
</dbReference>
<dbReference type="GO" id="GO:0055085">
    <property type="term" value="P:transmembrane transport"/>
    <property type="evidence" value="ECO:0007669"/>
    <property type="project" value="InterPro"/>
</dbReference>
<dbReference type="EMBL" id="JAUIZM010000007">
    <property type="protein sequence ID" value="KAK1374388.1"/>
    <property type="molecule type" value="Genomic_DNA"/>
</dbReference>
<reference evidence="10" key="1">
    <citation type="submission" date="2023-02" db="EMBL/GenBank/DDBJ databases">
        <title>Genome of toxic invasive species Heracleum sosnowskyi carries increased number of genes despite the absence of recent whole-genome duplications.</title>
        <authorList>
            <person name="Schelkunov M."/>
            <person name="Shtratnikova V."/>
            <person name="Makarenko M."/>
            <person name="Klepikova A."/>
            <person name="Omelchenko D."/>
            <person name="Novikova G."/>
            <person name="Obukhova E."/>
            <person name="Bogdanov V."/>
            <person name="Penin A."/>
            <person name="Logacheva M."/>
        </authorList>
    </citation>
    <scope>NUCLEOTIDE SEQUENCE</scope>
    <source>
        <strain evidence="10">Hsosn_3</strain>
        <tissue evidence="10">Leaf</tissue>
    </source>
</reference>
<comment type="similarity">
    <text evidence="2">Belongs to the mitochondrial carrier (TC 2.A.29) family.</text>
</comment>
<dbReference type="PROSITE" id="PS50920">
    <property type="entry name" value="SOLCAR"/>
    <property type="match status" value="3"/>
</dbReference>
<evidence type="ECO:0000256" key="2">
    <source>
        <dbReference type="ARBA" id="ARBA00006375"/>
    </source>
</evidence>
<feature type="region of interest" description="Disordered" evidence="9">
    <location>
        <begin position="310"/>
        <end position="331"/>
    </location>
</feature>
<organism evidence="10 11">
    <name type="scientific">Heracleum sosnowskyi</name>
    <dbReference type="NCBI Taxonomy" id="360622"/>
    <lineage>
        <taxon>Eukaryota</taxon>
        <taxon>Viridiplantae</taxon>
        <taxon>Streptophyta</taxon>
        <taxon>Embryophyta</taxon>
        <taxon>Tracheophyta</taxon>
        <taxon>Spermatophyta</taxon>
        <taxon>Magnoliopsida</taxon>
        <taxon>eudicotyledons</taxon>
        <taxon>Gunneridae</taxon>
        <taxon>Pentapetalae</taxon>
        <taxon>asterids</taxon>
        <taxon>campanulids</taxon>
        <taxon>Apiales</taxon>
        <taxon>Apiaceae</taxon>
        <taxon>Apioideae</taxon>
        <taxon>apioid superclade</taxon>
        <taxon>Tordylieae</taxon>
        <taxon>Tordyliinae</taxon>
        <taxon>Heracleum</taxon>
    </lineage>
</organism>
<dbReference type="Proteomes" id="UP001237642">
    <property type="component" value="Unassembled WGS sequence"/>
</dbReference>
<evidence type="ECO:0000256" key="8">
    <source>
        <dbReference type="PROSITE-ProRule" id="PRU00282"/>
    </source>
</evidence>
<evidence type="ECO:0000256" key="7">
    <source>
        <dbReference type="ARBA" id="ARBA00023136"/>
    </source>
</evidence>
<keyword evidence="6" id="KW-1133">Transmembrane helix</keyword>
<dbReference type="AlphaFoldDB" id="A0AAD8MJI2"/>
<evidence type="ECO:0000256" key="3">
    <source>
        <dbReference type="ARBA" id="ARBA00022448"/>
    </source>
</evidence>
<proteinExistence type="inferred from homology"/>
<evidence type="ECO:0000256" key="5">
    <source>
        <dbReference type="ARBA" id="ARBA00022737"/>
    </source>
</evidence>
<dbReference type="PANTHER" id="PTHR45667">
    <property type="entry name" value="S-ADENOSYLMETHIONINE MITOCHONDRIAL CARRIER PROTEIN"/>
    <property type="match status" value="1"/>
</dbReference>
<comment type="caution">
    <text evidence="10">The sequence shown here is derived from an EMBL/GenBank/DDBJ whole genome shotgun (WGS) entry which is preliminary data.</text>
</comment>
<evidence type="ECO:0000313" key="11">
    <source>
        <dbReference type="Proteomes" id="UP001237642"/>
    </source>
</evidence>
<evidence type="ECO:0000256" key="4">
    <source>
        <dbReference type="ARBA" id="ARBA00022692"/>
    </source>
</evidence>
<keyword evidence="7 8" id="KW-0472">Membrane</keyword>
<evidence type="ECO:0000256" key="9">
    <source>
        <dbReference type="SAM" id="MobiDB-lite"/>
    </source>
</evidence>
<dbReference type="InterPro" id="IPR002067">
    <property type="entry name" value="MCP"/>
</dbReference>
<dbReference type="Pfam" id="PF00153">
    <property type="entry name" value="Mito_carr"/>
    <property type="match status" value="3"/>
</dbReference>
<dbReference type="GO" id="GO:0016020">
    <property type="term" value="C:membrane"/>
    <property type="evidence" value="ECO:0007669"/>
    <property type="project" value="UniProtKB-SubCell"/>
</dbReference>
<protein>
    <submittedName>
        <fullName evidence="10">Envelope ADP,ATP carrier protein, chloroplastic</fullName>
    </submittedName>
</protein>
<keyword evidence="4 8" id="KW-0812">Transmembrane</keyword>
<gene>
    <name evidence="10" type="ORF">POM88_030581</name>
</gene>
<keyword evidence="11" id="KW-1185">Reference proteome</keyword>
<dbReference type="Gene3D" id="1.50.40.10">
    <property type="entry name" value="Mitochondrial carrier domain"/>
    <property type="match status" value="2"/>
</dbReference>
<accession>A0AAD8MJI2</accession>
<dbReference type="InterPro" id="IPR023395">
    <property type="entry name" value="MCP_dom_sf"/>
</dbReference>
<dbReference type="PRINTS" id="PR00926">
    <property type="entry name" value="MITOCARRIER"/>
</dbReference>
<name>A0AAD8MJI2_9APIA</name>
<feature type="repeat" description="Solcar" evidence="8">
    <location>
        <begin position="545"/>
        <end position="633"/>
    </location>
</feature>
<dbReference type="SUPFAM" id="SSF103506">
    <property type="entry name" value="Mitochondrial carrier"/>
    <property type="match status" value="1"/>
</dbReference>
<evidence type="ECO:0000313" key="10">
    <source>
        <dbReference type="EMBL" id="KAK1374388.1"/>
    </source>
</evidence>
<keyword evidence="5" id="KW-0677">Repeat</keyword>
<evidence type="ECO:0000256" key="6">
    <source>
        <dbReference type="ARBA" id="ARBA00022989"/>
    </source>
</evidence>
<feature type="repeat" description="Solcar" evidence="8">
    <location>
        <begin position="451"/>
        <end position="534"/>
    </location>
</feature>
<feature type="repeat" description="Solcar" evidence="8">
    <location>
        <begin position="358"/>
        <end position="442"/>
    </location>
</feature>
<evidence type="ECO:0000256" key="1">
    <source>
        <dbReference type="ARBA" id="ARBA00004141"/>
    </source>
</evidence>
<reference evidence="10" key="2">
    <citation type="submission" date="2023-05" db="EMBL/GenBank/DDBJ databases">
        <authorList>
            <person name="Schelkunov M.I."/>
        </authorList>
    </citation>
    <scope>NUCLEOTIDE SEQUENCE</scope>
    <source>
        <strain evidence="10">Hsosn_3</strain>
        <tissue evidence="10">Leaf</tissue>
    </source>
</reference>
<sequence length="647" mass="70418">MAGNGQLPQSQKHSLKYKHNQTGGAFIELAETNREDYAPSSSAINQHNGERNESKSAEIVRTSDLVAAIGHLWDRAILPPVLKSKKDSYHDTINLKKANTFFYSTEEDHVDASTFAEGQDFSVSVIPASHSLPTLQASVKCLKVTQKVSFFEPGSSSSIYVNSLIWRLGKSDSSSPIESFKGTGHVSVENLHNSKDAQQLLSEITISRLKHIANSNVLDNMKNRDCCDTGQRNSTCSISRDEASQLTKNMSNVNADSLPETAEAINSLSVPSPKSVMDHLLQAVEDANEIGSSTSVSRLHVDHSANPLATDTVSHDKSQHNPTETHLPEGENFQQQVFFTKGKSNLEICSSKHEKPGFARQEHAFAGAFAGIFVSLCLHPVDTIKTVTQSCRSDPKSILDISRSIIADRGVTGLYRGIASNIAASAPISAVYTFTYESVKGALLPYFSKECHSLAHCVAGGSASIATSVIFTPSERIKQQMQVSSHYKSSWNALLGIVGKGGFSSLYAGWGAVLCRNVPHSVIKFYTYERLKQLMPSSLQSNGQRELLRPLICGGLAGSTAALFTTPFDVVKTRLQTQIPGSRKKCDGVLNTLVVIAKHEGFKGLYRGLTPRLVMYMTQGALFFASYESLKRLFSLEAVQGSAQHLI</sequence>
<feature type="region of interest" description="Disordered" evidence="9">
    <location>
        <begin position="37"/>
        <end position="56"/>
    </location>
</feature>